<keyword evidence="2" id="KW-1185">Reference proteome</keyword>
<proteinExistence type="predicted"/>
<dbReference type="GeneTree" id="ENSGT00940000177279"/>
<dbReference type="InterPro" id="IPR052709">
    <property type="entry name" value="Transposase-MT_Hybrid"/>
</dbReference>
<reference evidence="1" key="2">
    <citation type="submission" date="2025-09" db="UniProtKB">
        <authorList>
            <consortium name="Ensembl"/>
        </authorList>
    </citation>
    <scope>IDENTIFICATION</scope>
</reference>
<dbReference type="InterPro" id="IPR036397">
    <property type="entry name" value="RNaseH_sf"/>
</dbReference>
<dbReference type="PANTHER" id="PTHR46060">
    <property type="entry name" value="MARINER MOS1 TRANSPOSASE-LIKE PROTEIN"/>
    <property type="match status" value="1"/>
</dbReference>
<dbReference type="AlphaFoldDB" id="A0A3Q1EWS6"/>
<dbReference type="Proteomes" id="UP000257200">
    <property type="component" value="Unplaced"/>
</dbReference>
<dbReference type="PANTHER" id="PTHR46060:SF1">
    <property type="entry name" value="MARINER MOS1 TRANSPOSASE-LIKE PROTEIN"/>
    <property type="match status" value="1"/>
</dbReference>
<organism evidence="1 2">
    <name type="scientific">Acanthochromis polyacanthus</name>
    <name type="common">spiny chromis</name>
    <dbReference type="NCBI Taxonomy" id="80966"/>
    <lineage>
        <taxon>Eukaryota</taxon>
        <taxon>Metazoa</taxon>
        <taxon>Chordata</taxon>
        <taxon>Craniata</taxon>
        <taxon>Vertebrata</taxon>
        <taxon>Euteleostomi</taxon>
        <taxon>Actinopterygii</taxon>
        <taxon>Neopterygii</taxon>
        <taxon>Teleostei</taxon>
        <taxon>Neoteleostei</taxon>
        <taxon>Acanthomorphata</taxon>
        <taxon>Ovalentaria</taxon>
        <taxon>Pomacentridae</taxon>
        <taxon>Acanthochromis</taxon>
    </lineage>
</organism>
<reference evidence="1" key="1">
    <citation type="submission" date="2025-08" db="UniProtKB">
        <authorList>
            <consortium name="Ensembl"/>
        </authorList>
    </citation>
    <scope>IDENTIFICATION</scope>
</reference>
<accession>A0A3Q1EWS6</accession>
<dbReference type="STRING" id="80966.ENSAPOP00000008569"/>
<protein>
    <recommendedName>
        <fullName evidence="3">Tc1-like transposase DDE domain-containing protein</fullName>
    </recommendedName>
</protein>
<sequence length="122" mass="14238">MDLIGDRAVIHQLTINGQYYASLVRQLREKIKEKRRGMLRRGVLFHQDNAPVYKSVVAMAAIHECGFKLMQHPPYSPDLAPSDFHLFPKHETEQDKTYENGIKALQRRWKKCVDLQGDYVEN</sequence>
<evidence type="ECO:0008006" key="3">
    <source>
        <dbReference type="Google" id="ProtNLM"/>
    </source>
</evidence>
<evidence type="ECO:0000313" key="2">
    <source>
        <dbReference type="Proteomes" id="UP000257200"/>
    </source>
</evidence>
<name>A0A3Q1EWS6_9TELE</name>
<evidence type="ECO:0000313" key="1">
    <source>
        <dbReference type="Ensembl" id="ENSAPOP00000008569.1"/>
    </source>
</evidence>
<dbReference type="Ensembl" id="ENSAPOT00000003037.1">
    <property type="protein sequence ID" value="ENSAPOP00000008569.1"/>
    <property type="gene ID" value="ENSAPOG00000010715.1"/>
</dbReference>
<dbReference type="GO" id="GO:0003676">
    <property type="term" value="F:nucleic acid binding"/>
    <property type="evidence" value="ECO:0007669"/>
    <property type="project" value="InterPro"/>
</dbReference>
<dbReference type="InParanoid" id="A0A3Q1EWS6"/>
<dbReference type="Gene3D" id="3.30.420.10">
    <property type="entry name" value="Ribonuclease H-like superfamily/Ribonuclease H"/>
    <property type="match status" value="1"/>
</dbReference>